<organism evidence="1">
    <name type="scientific">marine sediment metagenome</name>
    <dbReference type="NCBI Taxonomy" id="412755"/>
    <lineage>
        <taxon>unclassified sequences</taxon>
        <taxon>metagenomes</taxon>
        <taxon>ecological metagenomes</taxon>
    </lineage>
</organism>
<dbReference type="Pfam" id="PF09618">
    <property type="entry name" value="Cas_Csy4"/>
    <property type="match status" value="1"/>
</dbReference>
<gene>
    <name evidence="1" type="ORF">LCGC14_0065370</name>
</gene>
<dbReference type="CDD" id="cd09739">
    <property type="entry name" value="Cas6_I-F"/>
    <property type="match status" value="1"/>
</dbReference>
<dbReference type="Gene3D" id="3.30.70.2540">
    <property type="entry name" value="CRISPR-associated endoribonuclease Cas6/Csy4"/>
    <property type="match status" value="1"/>
</dbReference>
<name>A0A0F9YPZ6_9ZZZZ</name>
<protein>
    <submittedName>
        <fullName evidence="1">Uncharacterized protein</fullName>
    </submittedName>
</protein>
<reference evidence="1" key="1">
    <citation type="journal article" date="2015" name="Nature">
        <title>Complex archaea that bridge the gap between prokaryotes and eukaryotes.</title>
        <authorList>
            <person name="Spang A."/>
            <person name="Saw J.H."/>
            <person name="Jorgensen S.L."/>
            <person name="Zaremba-Niedzwiedzka K."/>
            <person name="Martijn J."/>
            <person name="Lind A.E."/>
            <person name="van Eijk R."/>
            <person name="Schleper C."/>
            <person name="Guy L."/>
            <person name="Ettema T.J."/>
        </authorList>
    </citation>
    <scope>NUCLEOTIDE SEQUENCE</scope>
</reference>
<dbReference type="NCBIfam" id="TIGR02563">
    <property type="entry name" value="cas_Csy4"/>
    <property type="match status" value="1"/>
</dbReference>
<dbReference type="InterPro" id="IPR042564">
    <property type="entry name" value="CRISPR-Cas6/Csy4_sf"/>
</dbReference>
<sequence>MDHYLEIQLLADPEFPAPILMNALFAKLHRVLVQRENKRIGISFPTATPNHLGQRLRLHGTAAELDGLMAQPWLKGMRDHTEVSAIVNVPGNAQHIRVQRMQAKSSAERLRRRYLHRHPGTTEEEVRNLIPGMVEKKLNLPYLRLKSTSSGQDFALFLQQSQAGQPVAGEFNGYGLSRTATVPWF</sequence>
<accession>A0A0F9YPZ6</accession>
<dbReference type="EMBL" id="LAZR01000015">
    <property type="protein sequence ID" value="KKO06729.1"/>
    <property type="molecule type" value="Genomic_DNA"/>
</dbReference>
<proteinExistence type="predicted"/>
<dbReference type="GO" id="GO:0043571">
    <property type="term" value="P:maintenance of CRISPR repeat elements"/>
    <property type="evidence" value="ECO:0007669"/>
    <property type="project" value="InterPro"/>
</dbReference>
<comment type="caution">
    <text evidence="1">The sequence shown here is derived from an EMBL/GenBank/DDBJ whole genome shotgun (WGS) entry which is preliminary data.</text>
</comment>
<evidence type="ECO:0000313" key="1">
    <source>
        <dbReference type="EMBL" id="KKO06729.1"/>
    </source>
</evidence>
<dbReference type="GO" id="GO:0004519">
    <property type="term" value="F:endonuclease activity"/>
    <property type="evidence" value="ECO:0007669"/>
    <property type="project" value="InterPro"/>
</dbReference>
<dbReference type="AlphaFoldDB" id="A0A0F9YPZ6"/>
<dbReference type="InterPro" id="IPR013396">
    <property type="entry name" value="CRISPR-assoc_prot_Csy4"/>
</dbReference>